<organism evidence="3 4">
    <name type="scientific">Reticulomyxa filosa</name>
    <dbReference type="NCBI Taxonomy" id="46433"/>
    <lineage>
        <taxon>Eukaryota</taxon>
        <taxon>Sar</taxon>
        <taxon>Rhizaria</taxon>
        <taxon>Retaria</taxon>
        <taxon>Foraminifera</taxon>
        <taxon>Monothalamids</taxon>
        <taxon>Reticulomyxidae</taxon>
        <taxon>Reticulomyxa</taxon>
    </lineage>
</organism>
<keyword evidence="2" id="KW-0472">Membrane</keyword>
<protein>
    <submittedName>
        <fullName evidence="3">Uncharacterized protein</fullName>
    </submittedName>
</protein>
<name>X6LF19_RETFI</name>
<dbReference type="AlphaFoldDB" id="X6LF19"/>
<sequence>ENNTNNGDDENNKNANKIDSGGTQSKKDNSANEEKIVDAMARPAQAQVQVQAQRQAQNVVNREQEPRAYGLLVIIILSIIAAVFSIIIGVYKNRTPSVPSWASQVQCPKQDHFISVLQKV</sequence>
<feature type="region of interest" description="Disordered" evidence="1">
    <location>
        <begin position="1"/>
        <end position="40"/>
    </location>
</feature>
<feature type="non-terminal residue" evidence="3">
    <location>
        <position position="1"/>
    </location>
</feature>
<keyword evidence="4" id="KW-1185">Reference proteome</keyword>
<dbReference type="Proteomes" id="UP000023152">
    <property type="component" value="Unassembled WGS sequence"/>
</dbReference>
<feature type="non-terminal residue" evidence="3">
    <location>
        <position position="120"/>
    </location>
</feature>
<evidence type="ECO:0000313" key="3">
    <source>
        <dbReference type="EMBL" id="ETN99324.1"/>
    </source>
</evidence>
<feature type="compositionally biased region" description="Basic and acidic residues" evidence="1">
    <location>
        <begin position="25"/>
        <end position="37"/>
    </location>
</feature>
<feature type="transmembrane region" description="Helical" evidence="2">
    <location>
        <begin position="68"/>
        <end position="91"/>
    </location>
</feature>
<proteinExistence type="predicted"/>
<evidence type="ECO:0000256" key="1">
    <source>
        <dbReference type="SAM" id="MobiDB-lite"/>
    </source>
</evidence>
<keyword evidence="2" id="KW-0812">Transmembrane</keyword>
<keyword evidence="2" id="KW-1133">Transmembrane helix</keyword>
<accession>X6LF19</accession>
<reference evidence="3 4" key="1">
    <citation type="journal article" date="2013" name="Curr. Biol.">
        <title>The Genome of the Foraminiferan Reticulomyxa filosa.</title>
        <authorList>
            <person name="Glockner G."/>
            <person name="Hulsmann N."/>
            <person name="Schleicher M."/>
            <person name="Noegel A.A."/>
            <person name="Eichinger L."/>
            <person name="Gallinger C."/>
            <person name="Pawlowski J."/>
            <person name="Sierra R."/>
            <person name="Euteneuer U."/>
            <person name="Pillet L."/>
            <person name="Moustafa A."/>
            <person name="Platzer M."/>
            <person name="Groth M."/>
            <person name="Szafranski K."/>
            <person name="Schliwa M."/>
        </authorList>
    </citation>
    <scope>NUCLEOTIDE SEQUENCE [LARGE SCALE GENOMIC DNA]</scope>
</reference>
<comment type="caution">
    <text evidence="3">The sequence shown here is derived from an EMBL/GenBank/DDBJ whole genome shotgun (WGS) entry which is preliminary data.</text>
</comment>
<evidence type="ECO:0000256" key="2">
    <source>
        <dbReference type="SAM" id="Phobius"/>
    </source>
</evidence>
<dbReference type="EMBL" id="ASPP01044289">
    <property type="protein sequence ID" value="ETN99324.1"/>
    <property type="molecule type" value="Genomic_DNA"/>
</dbReference>
<gene>
    <name evidence="3" type="ORF">RFI_38157</name>
</gene>
<evidence type="ECO:0000313" key="4">
    <source>
        <dbReference type="Proteomes" id="UP000023152"/>
    </source>
</evidence>